<feature type="region of interest" description="Disordered" evidence="1">
    <location>
        <begin position="1"/>
        <end position="23"/>
    </location>
</feature>
<gene>
    <name evidence="2" type="ORF">Pfra01_001772500</name>
</gene>
<protein>
    <submittedName>
        <fullName evidence="2">Unnamed protein product</fullName>
    </submittedName>
</protein>
<dbReference type="EMBL" id="BSXT01002123">
    <property type="protein sequence ID" value="GMF47222.1"/>
    <property type="molecule type" value="Genomic_DNA"/>
</dbReference>
<dbReference type="AlphaFoldDB" id="A0A9W6XUE6"/>
<accession>A0A9W6XUE6</accession>
<evidence type="ECO:0000313" key="3">
    <source>
        <dbReference type="Proteomes" id="UP001165121"/>
    </source>
</evidence>
<sequence>MEAKNKRSRVPSSRASRAPDGCRLRMESFDQRPDHPVSKTGIAPSSVNAEMISDILQRAVGMTSSVIAAAAKDTPLICVEFDLVSSVTSFMKLNVENGRCSKW</sequence>
<name>A0A9W6XUE6_9STRA</name>
<evidence type="ECO:0000313" key="2">
    <source>
        <dbReference type="EMBL" id="GMF47222.1"/>
    </source>
</evidence>
<proteinExistence type="predicted"/>
<reference evidence="2" key="1">
    <citation type="submission" date="2023-04" db="EMBL/GenBank/DDBJ databases">
        <title>Phytophthora fragariaefolia NBRC 109709.</title>
        <authorList>
            <person name="Ichikawa N."/>
            <person name="Sato H."/>
            <person name="Tonouchi N."/>
        </authorList>
    </citation>
    <scope>NUCLEOTIDE SEQUENCE</scope>
    <source>
        <strain evidence="2">NBRC 109709</strain>
    </source>
</reference>
<comment type="caution">
    <text evidence="2">The sequence shown here is derived from an EMBL/GenBank/DDBJ whole genome shotgun (WGS) entry which is preliminary data.</text>
</comment>
<feature type="compositionally biased region" description="Low complexity" evidence="1">
    <location>
        <begin position="10"/>
        <end position="19"/>
    </location>
</feature>
<keyword evidence="3" id="KW-1185">Reference proteome</keyword>
<evidence type="ECO:0000256" key="1">
    <source>
        <dbReference type="SAM" id="MobiDB-lite"/>
    </source>
</evidence>
<organism evidence="2 3">
    <name type="scientific">Phytophthora fragariaefolia</name>
    <dbReference type="NCBI Taxonomy" id="1490495"/>
    <lineage>
        <taxon>Eukaryota</taxon>
        <taxon>Sar</taxon>
        <taxon>Stramenopiles</taxon>
        <taxon>Oomycota</taxon>
        <taxon>Peronosporomycetes</taxon>
        <taxon>Peronosporales</taxon>
        <taxon>Peronosporaceae</taxon>
        <taxon>Phytophthora</taxon>
    </lineage>
</organism>
<dbReference type="Proteomes" id="UP001165121">
    <property type="component" value="Unassembled WGS sequence"/>
</dbReference>